<keyword evidence="5" id="KW-1185">Reference proteome</keyword>
<name>W4LP85_ENTF1</name>
<dbReference type="InterPro" id="IPR036661">
    <property type="entry name" value="Luciferase-like_sf"/>
</dbReference>
<evidence type="ECO:0000313" key="4">
    <source>
        <dbReference type="EMBL" id="ETW99684.1"/>
    </source>
</evidence>
<dbReference type="PANTHER" id="PTHR30137">
    <property type="entry name" value="LUCIFERASE-LIKE MONOOXYGENASE"/>
    <property type="match status" value="1"/>
</dbReference>
<dbReference type="Pfam" id="PF00296">
    <property type="entry name" value="Bac_luciferase"/>
    <property type="match status" value="1"/>
</dbReference>
<protein>
    <recommendedName>
        <fullName evidence="3">Luciferase-like domain-containing protein</fullName>
    </recommendedName>
</protein>
<evidence type="ECO:0000256" key="2">
    <source>
        <dbReference type="ARBA" id="ARBA00023033"/>
    </source>
</evidence>
<dbReference type="PANTHER" id="PTHR30137:SF8">
    <property type="entry name" value="BLR5498 PROTEIN"/>
    <property type="match status" value="1"/>
</dbReference>
<dbReference type="InterPro" id="IPR050766">
    <property type="entry name" value="Bact_Lucif_Oxidored"/>
</dbReference>
<organism evidence="4 5">
    <name type="scientific">Entotheonella factor</name>
    <dbReference type="NCBI Taxonomy" id="1429438"/>
    <lineage>
        <taxon>Bacteria</taxon>
        <taxon>Pseudomonadati</taxon>
        <taxon>Nitrospinota/Tectimicrobiota group</taxon>
        <taxon>Candidatus Tectimicrobiota</taxon>
        <taxon>Candidatus Entotheonellia</taxon>
        <taxon>Candidatus Entotheonellales</taxon>
        <taxon>Candidatus Entotheonellaceae</taxon>
        <taxon>Candidatus Entotheonella</taxon>
    </lineage>
</organism>
<dbReference type="InterPro" id="IPR011251">
    <property type="entry name" value="Luciferase-like_dom"/>
</dbReference>
<dbReference type="Proteomes" id="UP000019141">
    <property type="component" value="Unassembled WGS sequence"/>
</dbReference>
<dbReference type="PATRIC" id="fig|1429438.4.peg.2803"/>
<keyword evidence="1" id="KW-0560">Oxidoreductase</keyword>
<dbReference type="GO" id="GO:0016705">
    <property type="term" value="F:oxidoreductase activity, acting on paired donors, with incorporation or reduction of molecular oxygen"/>
    <property type="evidence" value="ECO:0007669"/>
    <property type="project" value="InterPro"/>
</dbReference>
<evidence type="ECO:0000313" key="5">
    <source>
        <dbReference type="Proteomes" id="UP000019141"/>
    </source>
</evidence>
<sequence length="384" mass="43996">MKIYNFDLLAYPKVPHDAPGTPIPSTFFDPAVGARNYREHLEEMAYCEELGFEGVVFNEHHYSAYGTMPSPNLIAAALSQRTQRMKIGVLGNILPLRQHPVRVAEEYAMLDCMTDGRLIAGFVRGIPSEYLWYNVPPSESRGRFGEAFDVIMTAWTEPMWSYAGEFFQFDNCAIWPRPVQQPHPPIWVAARSAESIRWCVERRITIAQVYQTTDQIEDTFNYYRQQSRDAGWEASADQFILTRHIHVAETDAKAQAIAEPALRYFFSLWNRGFNEAANTVVAATHQVRAALYSDQSFSYFREGNRERVNFHPLSWDELNDTGFVIAGSPDTVAKQLKRQMAQVGAGHFMGMFHIGDLAHQRVMDSLNLFHQEVMPQLAIRQDWE</sequence>
<evidence type="ECO:0000259" key="3">
    <source>
        <dbReference type="Pfam" id="PF00296"/>
    </source>
</evidence>
<feature type="domain" description="Luciferase-like" evidence="3">
    <location>
        <begin position="34"/>
        <end position="345"/>
    </location>
</feature>
<reference evidence="4 5" key="1">
    <citation type="journal article" date="2014" name="Nature">
        <title>An environmental bacterial taxon with a large and distinct metabolic repertoire.</title>
        <authorList>
            <person name="Wilson M.C."/>
            <person name="Mori T."/>
            <person name="Ruckert C."/>
            <person name="Uria A.R."/>
            <person name="Helf M.J."/>
            <person name="Takada K."/>
            <person name="Gernert C."/>
            <person name="Steffens U.A."/>
            <person name="Heycke N."/>
            <person name="Schmitt S."/>
            <person name="Rinke C."/>
            <person name="Helfrich E.J."/>
            <person name="Brachmann A.O."/>
            <person name="Gurgui C."/>
            <person name="Wakimoto T."/>
            <person name="Kracht M."/>
            <person name="Crusemann M."/>
            <person name="Hentschel U."/>
            <person name="Abe I."/>
            <person name="Matsunaga S."/>
            <person name="Kalinowski J."/>
            <person name="Takeyama H."/>
            <person name="Piel J."/>
        </authorList>
    </citation>
    <scope>NUCLEOTIDE SEQUENCE [LARGE SCALE GENOMIC DNA]</scope>
    <source>
        <strain evidence="5">TSY1</strain>
    </source>
</reference>
<proteinExistence type="predicted"/>
<comment type="caution">
    <text evidence="4">The sequence shown here is derived from an EMBL/GenBank/DDBJ whole genome shotgun (WGS) entry which is preliminary data.</text>
</comment>
<keyword evidence="2" id="KW-0503">Monooxygenase</keyword>
<accession>W4LP85</accession>
<gene>
    <name evidence="4" type="ORF">ETSY1_14060</name>
</gene>
<dbReference type="SUPFAM" id="SSF51679">
    <property type="entry name" value="Bacterial luciferase-like"/>
    <property type="match status" value="1"/>
</dbReference>
<dbReference type="HOGENOM" id="CLU_027853_3_0_7"/>
<dbReference type="EMBL" id="AZHW01000413">
    <property type="protein sequence ID" value="ETW99684.1"/>
    <property type="molecule type" value="Genomic_DNA"/>
</dbReference>
<dbReference type="GO" id="GO:0005829">
    <property type="term" value="C:cytosol"/>
    <property type="evidence" value="ECO:0007669"/>
    <property type="project" value="TreeGrafter"/>
</dbReference>
<dbReference type="AlphaFoldDB" id="W4LP85"/>
<evidence type="ECO:0000256" key="1">
    <source>
        <dbReference type="ARBA" id="ARBA00023002"/>
    </source>
</evidence>
<dbReference type="Gene3D" id="3.20.20.30">
    <property type="entry name" value="Luciferase-like domain"/>
    <property type="match status" value="1"/>
</dbReference>
<dbReference type="GO" id="GO:0004497">
    <property type="term" value="F:monooxygenase activity"/>
    <property type="evidence" value="ECO:0007669"/>
    <property type="project" value="UniProtKB-KW"/>
</dbReference>